<dbReference type="InterPro" id="IPR029787">
    <property type="entry name" value="Nucleotide_cyclase"/>
</dbReference>
<dbReference type="SUPFAM" id="SSF55073">
    <property type="entry name" value="Nucleotide cyclase"/>
    <property type="match status" value="1"/>
</dbReference>
<dbReference type="EMBL" id="CP045273">
    <property type="protein sequence ID" value="QJX80869.1"/>
    <property type="molecule type" value="Genomic_DNA"/>
</dbReference>
<dbReference type="NCBIfam" id="TIGR00229">
    <property type="entry name" value="sensory_box"/>
    <property type="match status" value="2"/>
</dbReference>
<accession>A0A6M6E6U5</accession>
<dbReference type="PROSITE" id="PS50883">
    <property type="entry name" value="EAL"/>
    <property type="match status" value="1"/>
</dbReference>
<proteinExistence type="predicted"/>
<dbReference type="InterPro" id="IPR000700">
    <property type="entry name" value="PAS-assoc_C"/>
</dbReference>
<dbReference type="SMART" id="SM00091">
    <property type="entry name" value="PAS"/>
    <property type="match status" value="2"/>
</dbReference>
<evidence type="ECO:0000313" key="6">
    <source>
        <dbReference type="Proteomes" id="UP000501076"/>
    </source>
</evidence>
<evidence type="ECO:0000259" key="4">
    <source>
        <dbReference type="PROSITE" id="PS50887"/>
    </source>
</evidence>
<dbReference type="GO" id="GO:0006355">
    <property type="term" value="P:regulation of DNA-templated transcription"/>
    <property type="evidence" value="ECO:0007669"/>
    <property type="project" value="InterPro"/>
</dbReference>
<evidence type="ECO:0000259" key="1">
    <source>
        <dbReference type="PROSITE" id="PS50112"/>
    </source>
</evidence>
<dbReference type="SMART" id="SM00052">
    <property type="entry name" value="EAL"/>
    <property type="match status" value="1"/>
</dbReference>
<dbReference type="Pfam" id="PF00990">
    <property type="entry name" value="GGDEF"/>
    <property type="match status" value="1"/>
</dbReference>
<dbReference type="CDD" id="cd00130">
    <property type="entry name" value="PAS"/>
    <property type="match status" value="2"/>
</dbReference>
<dbReference type="Pfam" id="PF13426">
    <property type="entry name" value="PAS_9"/>
    <property type="match status" value="1"/>
</dbReference>
<dbReference type="SUPFAM" id="SSF141868">
    <property type="entry name" value="EAL domain-like"/>
    <property type="match status" value="1"/>
</dbReference>
<dbReference type="PROSITE" id="PS50112">
    <property type="entry name" value="PAS"/>
    <property type="match status" value="1"/>
</dbReference>
<name>A0A6M6E6U5_PRIMG</name>
<dbReference type="PANTHER" id="PTHR44757">
    <property type="entry name" value="DIGUANYLATE CYCLASE DGCP"/>
    <property type="match status" value="1"/>
</dbReference>
<dbReference type="Proteomes" id="UP000501076">
    <property type="component" value="Plasmid pFDU301A"/>
</dbReference>
<reference evidence="5 6" key="1">
    <citation type="submission" date="2019-10" db="EMBL/GenBank/DDBJ databases">
        <title>Complete genome sequences for adaption low water activity.</title>
        <authorList>
            <person name="Zhao L."/>
            <person name="Zhong J."/>
        </authorList>
    </citation>
    <scope>NUCLEOTIDE SEQUENCE [LARGE SCALE GENOMIC DNA]</scope>
    <source>
        <strain evidence="5 6">FDU301</strain>
        <plasmid evidence="6">pfdu301a</plasmid>
    </source>
</reference>
<dbReference type="Gene3D" id="3.20.20.450">
    <property type="entry name" value="EAL domain"/>
    <property type="match status" value="1"/>
</dbReference>
<dbReference type="PROSITE" id="PS50113">
    <property type="entry name" value="PAC"/>
    <property type="match status" value="1"/>
</dbReference>
<dbReference type="InterPro" id="IPR035965">
    <property type="entry name" value="PAS-like_dom_sf"/>
</dbReference>
<dbReference type="InterPro" id="IPR001633">
    <property type="entry name" value="EAL_dom"/>
</dbReference>
<dbReference type="CDD" id="cd01948">
    <property type="entry name" value="EAL"/>
    <property type="match status" value="1"/>
</dbReference>
<dbReference type="Pfam" id="PF00563">
    <property type="entry name" value="EAL"/>
    <property type="match status" value="1"/>
</dbReference>
<dbReference type="InterPro" id="IPR000160">
    <property type="entry name" value="GGDEF_dom"/>
</dbReference>
<dbReference type="SMART" id="SM00267">
    <property type="entry name" value="GGDEF"/>
    <property type="match status" value="1"/>
</dbReference>
<evidence type="ECO:0000313" key="5">
    <source>
        <dbReference type="EMBL" id="QJX80869.1"/>
    </source>
</evidence>
<evidence type="ECO:0000259" key="3">
    <source>
        <dbReference type="PROSITE" id="PS50883"/>
    </source>
</evidence>
<dbReference type="InterPro" id="IPR052155">
    <property type="entry name" value="Biofilm_reg_signaling"/>
</dbReference>
<dbReference type="InterPro" id="IPR000014">
    <property type="entry name" value="PAS"/>
</dbReference>
<feature type="domain" description="GGDEF" evidence="4">
    <location>
        <begin position="370"/>
        <end position="503"/>
    </location>
</feature>
<geneLocation type="plasmid" evidence="6">
    <name>pfdu301a</name>
</geneLocation>
<dbReference type="RefSeq" id="WP_171778868.1">
    <property type="nucleotide sequence ID" value="NZ_CP045273.1"/>
</dbReference>
<dbReference type="InterPro" id="IPR043128">
    <property type="entry name" value="Rev_trsase/Diguanyl_cyclase"/>
</dbReference>
<feature type="domain" description="PAC" evidence="2">
    <location>
        <begin position="287"/>
        <end position="338"/>
    </location>
</feature>
<dbReference type="Pfam" id="PF00989">
    <property type="entry name" value="PAS"/>
    <property type="match status" value="1"/>
</dbReference>
<evidence type="ECO:0000259" key="2">
    <source>
        <dbReference type="PROSITE" id="PS50113"/>
    </source>
</evidence>
<gene>
    <name evidence="5" type="ORF">FDZ14_32790</name>
</gene>
<dbReference type="InterPro" id="IPR013767">
    <property type="entry name" value="PAS_fold"/>
</dbReference>
<feature type="domain" description="EAL" evidence="3">
    <location>
        <begin position="512"/>
        <end position="765"/>
    </location>
</feature>
<dbReference type="AlphaFoldDB" id="A0A6M6E6U5"/>
<dbReference type="SUPFAM" id="SSF55785">
    <property type="entry name" value="PYP-like sensor domain (PAS domain)"/>
    <property type="match status" value="2"/>
</dbReference>
<dbReference type="Gene3D" id="3.30.450.20">
    <property type="entry name" value="PAS domain"/>
    <property type="match status" value="2"/>
</dbReference>
<keyword evidence="5" id="KW-0614">Plasmid</keyword>
<dbReference type="Gene3D" id="3.30.70.270">
    <property type="match status" value="1"/>
</dbReference>
<dbReference type="PANTHER" id="PTHR44757:SF2">
    <property type="entry name" value="BIOFILM ARCHITECTURE MAINTENANCE PROTEIN MBAA"/>
    <property type="match status" value="1"/>
</dbReference>
<dbReference type="CDD" id="cd01949">
    <property type="entry name" value="GGDEF"/>
    <property type="match status" value="1"/>
</dbReference>
<feature type="domain" description="PAS" evidence="1">
    <location>
        <begin position="215"/>
        <end position="269"/>
    </location>
</feature>
<protein>
    <submittedName>
        <fullName evidence="5">EAL domain-containing protein</fullName>
    </submittedName>
</protein>
<dbReference type="InterPro" id="IPR035919">
    <property type="entry name" value="EAL_sf"/>
</dbReference>
<dbReference type="NCBIfam" id="TIGR00254">
    <property type="entry name" value="GGDEF"/>
    <property type="match status" value="1"/>
</dbReference>
<dbReference type="PROSITE" id="PS50887">
    <property type="entry name" value="GGDEF"/>
    <property type="match status" value="1"/>
</dbReference>
<sequence>MEKRYHTGTFLVNKDSVVVSVNPYICHLTNKLESDIMLQPFEKLFCSDEDSLLHATGKHIPVFFEKSRIIIAEEEFLLYIVWNEDLEIENHPIYRTITDHTNDMISIIDSSTRIFFSSPSHQTYLDQSPSLFDKKSFLDFIHEDDYPVIAHIINGVFEKNEKHTLNFRIKGSGDYIVVKGSFNPVIGKNNEVQYVVIVMRDIHIQNKDVENVVEREQRFKSLFDQNPDFVFSLDLDFCFTDINDAMLDATGFTRNEIMDRPFSTLITPDYFSKTVVSLLEVKNGIRKTYDTVMIKKQGNPIFVSLSLFPIFVHNKLVGIHGIAKDISKKKEYEKRIYQLAYTDTLTNLPNRAKFQKEIINIYRKVKEENKKFALLFFDIDNFKDVNDSLGHFAGDTLLKSTATRIKSLLPNHCHLFRMSGDEFTVIIEKFHRKNELTEIAKIILEGFKMTFEVEEHEILISSSIGIATYPEDTNNTDDLVRYADSAMYFSKKRGKNFYSFFNETMIKKQSEQFHLNGSLRKAIDNDEFRLHYQPIIDAHTGTVTSAEALIRWYSPEQGIISPGIFIPLAEVSGFIHSLGTWVIQEACRQLKEWISKGYQVVPISINVSGKQFDRQDVYRTIQRNLKKFGLDPKLLIIEVTETVAMKKKQNVLNVLDKLKTLGCGLAIDDFGSGYSSLSYLKDFPVNRLKMDKSFTDSILTDDKMKQVVQIIIDLGHVLDLEVIAEGVETEDELKILKSIGTDGIQGFFFSKPLPSEEFETTYFKK</sequence>
<dbReference type="FunFam" id="3.20.20.450:FF:000001">
    <property type="entry name" value="Cyclic di-GMP phosphodiesterase yahA"/>
    <property type="match status" value="1"/>
</dbReference>
<organism evidence="5 6">
    <name type="scientific">Priestia megaterium</name>
    <name type="common">Bacillus megaterium</name>
    <dbReference type="NCBI Taxonomy" id="1404"/>
    <lineage>
        <taxon>Bacteria</taxon>
        <taxon>Bacillati</taxon>
        <taxon>Bacillota</taxon>
        <taxon>Bacilli</taxon>
        <taxon>Bacillales</taxon>
        <taxon>Bacillaceae</taxon>
        <taxon>Priestia</taxon>
    </lineage>
</organism>